<feature type="region of interest" description="Disordered" evidence="1">
    <location>
        <begin position="1"/>
        <end position="43"/>
    </location>
</feature>
<evidence type="ECO:0000256" key="1">
    <source>
        <dbReference type="SAM" id="MobiDB-lite"/>
    </source>
</evidence>
<organism evidence="2 3">
    <name type="scientific">Corynebacterium aquatimens</name>
    <dbReference type="NCBI Taxonomy" id="1190508"/>
    <lineage>
        <taxon>Bacteria</taxon>
        <taxon>Bacillati</taxon>
        <taxon>Actinomycetota</taxon>
        <taxon>Actinomycetes</taxon>
        <taxon>Mycobacteriales</taxon>
        <taxon>Corynebacteriaceae</taxon>
        <taxon>Corynebacterium</taxon>
    </lineage>
</organism>
<evidence type="ECO:0000313" key="3">
    <source>
        <dbReference type="Proteomes" id="UP000658613"/>
    </source>
</evidence>
<feature type="compositionally biased region" description="Basic and acidic residues" evidence="1">
    <location>
        <begin position="1"/>
        <end position="10"/>
    </location>
</feature>
<sequence length="426" mass="47531">MTESHEHDESPDQPDNADGRPENPDDTANEQTPDPDFLDLPISDFKDENLDDLWRKHDPEGYAKFQETARKALGSLFKKIDMPPLHHVVDTSKFASALTADAWKSLAGLEAPRLTPLLQPEVARTFTGIHLDPSKWATPDLRQHALDAAAAVTPTVDMKKFYGPVIDAQKLLASNGALKLGEQFQRSLDKTYADIAKSFARLGVVDTSALKEAQQVSKQYADLVAQLGVKEDPLPYLEQFHNDFLVLYASLVLAAGRLENLVADLCEVLLGKPQFHGASVAAQQKLGNMRQTLEDQKKCTTCSELAKEVKDPLDRRNLLVHGDWLVGEEIASDELKERHAWYWRISRTSRVTKRKPMSNNEMQALAAEWDAGKKKTLGDLFHSEVVSLGFVTAYVNKFAELNEKLEAELTRHENAAQPGQRTTQGE</sequence>
<dbReference type="RefSeq" id="WP_196823923.1">
    <property type="nucleotide sequence ID" value="NZ_CP046980.1"/>
</dbReference>
<accession>A0A931E0X8</accession>
<dbReference type="AlphaFoldDB" id="A0A931E0X8"/>
<evidence type="ECO:0000313" key="2">
    <source>
        <dbReference type="EMBL" id="MBG6121346.1"/>
    </source>
</evidence>
<gene>
    <name evidence="2" type="ORF">IW254_000315</name>
</gene>
<name>A0A931E0X8_9CORY</name>
<reference evidence="2" key="1">
    <citation type="submission" date="2020-11" db="EMBL/GenBank/DDBJ databases">
        <title>Sequencing the genomes of 1000 actinobacteria strains.</title>
        <authorList>
            <person name="Klenk H.-P."/>
        </authorList>
    </citation>
    <scope>NUCLEOTIDE SEQUENCE</scope>
    <source>
        <strain evidence="2">DSM 45632</strain>
    </source>
</reference>
<proteinExistence type="predicted"/>
<dbReference type="Proteomes" id="UP000658613">
    <property type="component" value="Unassembled WGS sequence"/>
</dbReference>
<dbReference type="EMBL" id="JADOUE010000001">
    <property type="protein sequence ID" value="MBG6121346.1"/>
    <property type="molecule type" value="Genomic_DNA"/>
</dbReference>
<protein>
    <submittedName>
        <fullName evidence="2">Uncharacterized protein</fullName>
    </submittedName>
</protein>
<comment type="caution">
    <text evidence="2">The sequence shown here is derived from an EMBL/GenBank/DDBJ whole genome shotgun (WGS) entry which is preliminary data.</text>
</comment>
<keyword evidence="3" id="KW-1185">Reference proteome</keyword>